<name>A0A6H1Z8Q5_9ZZZZ</name>
<protein>
    <submittedName>
        <fullName evidence="1">Uncharacterized protein</fullName>
    </submittedName>
</protein>
<gene>
    <name evidence="1" type="ORF">TM448A00093_0006</name>
    <name evidence="2" type="ORF">TM448B00906_0020</name>
</gene>
<evidence type="ECO:0000313" key="1">
    <source>
        <dbReference type="EMBL" id="QJA44276.1"/>
    </source>
</evidence>
<proteinExistence type="predicted"/>
<reference evidence="1" key="1">
    <citation type="submission" date="2020-03" db="EMBL/GenBank/DDBJ databases">
        <title>The deep terrestrial virosphere.</title>
        <authorList>
            <person name="Holmfeldt K."/>
            <person name="Nilsson E."/>
            <person name="Simone D."/>
            <person name="Lopez-Fernandez M."/>
            <person name="Wu X."/>
            <person name="de Brujin I."/>
            <person name="Lundin D."/>
            <person name="Andersson A."/>
            <person name="Bertilsson S."/>
            <person name="Dopson M."/>
        </authorList>
    </citation>
    <scope>NUCLEOTIDE SEQUENCE</scope>
    <source>
        <strain evidence="1">TM448A00093</strain>
        <strain evidence="2">TM448B00906</strain>
    </source>
</reference>
<dbReference type="EMBL" id="MT143975">
    <property type="protein sequence ID" value="QJA44276.1"/>
    <property type="molecule type" value="Genomic_DNA"/>
</dbReference>
<dbReference type="EMBL" id="MT144671">
    <property type="protein sequence ID" value="QJH97048.1"/>
    <property type="molecule type" value="Genomic_DNA"/>
</dbReference>
<organism evidence="1">
    <name type="scientific">viral metagenome</name>
    <dbReference type="NCBI Taxonomy" id="1070528"/>
    <lineage>
        <taxon>unclassified sequences</taxon>
        <taxon>metagenomes</taxon>
        <taxon>organismal metagenomes</taxon>
    </lineage>
</organism>
<evidence type="ECO:0000313" key="2">
    <source>
        <dbReference type="EMBL" id="QJH97048.1"/>
    </source>
</evidence>
<dbReference type="AlphaFoldDB" id="A0A6H1Z8Q5"/>
<accession>A0A6H1Z8Q5</accession>
<sequence length="82" mass="9478">MTKKQCMKNIKEMINQDVKKYLVEECNRLLMSGGISISEELKDHYGKAKAILHVACINLSEQYRPLASQKDLLSDVKNLQYF</sequence>